<evidence type="ECO:0000313" key="4">
    <source>
        <dbReference type="Proteomes" id="UP000254266"/>
    </source>
</evidence>
<dbReference type="InterPro" id="IPR002937">
    <property type="entry name" value="Amino_oxidase"/>
</dbReference>
<sequence length="354" mass="40430">MSEHHSVIIIGAGLSGLYSAWQLQQKQQDVILLEARNRAGGRIFSADYKNSRFDMGPAWVWPHLQPRLNQLMKNLDLDTFKQHTSGAMLYEKNPDEIEHYTGQSSHSESYRIAGASQQLIETLQNKLPESGIHLNTLVQSINKDDMSIYTIRDGKKFQYTANKIILALPPRLIQQNIDFTPAIPEEISNIWKSIPTWMSGHCKIMFIYEKPFWRDNNLSGEVFSHYGPLSEIYDGSPSSEEYYALTAFVGLNAHQRKQVDKERLIESCMKQLQRLFGDESQNTCDIQLKDWSLDENTTAEIDLTSPMQHPQYPEDAPRHFWGGKVILTGTEFAREHGGYLEGAIESADEAISNY</sequence>
<proteinExistence type="inferred from homology"/>
<evidence type="ECO:0000313" key="3">
    <source>
        <dbReference type="EMBL" id="RDH86068.1"/>
    </source>
</evidence>
<dbReference type="Proteomes" id="UP000254266">
    <property type="component" value="Unassembled WGS sequence"/>
</dbReference>
<organism evidence="3 4">
    <name type="scientific">endosymbiont of Galathealinum brachiosum</name>
    <dbReference type="NCBI Taxonomy" id="2200906"/>
    <lineage>
        <taxon>Bacteria</taxon>
        <taxon>Pseudomonadati</taxon>
        <taxon>Pseudomonadota</taxon>
        <taxon>Gammaproteobacteria</taxon>
        <taxon>sulfur-oxidizing symbionts</taxon>
    </lineage>
</organism>
<dbReference type="Gene3D" id="3.50.50.60">
    <property type="entry name" value="FAD/NAD(P)-binding domain"/>
    <property type="match status" value="2"/>
</dbReference>
<gene>
    <name evidence="3" type="ORF">DIZ80_00950</name>
</gene>
<dbReference type="EMBL" id="QFXC01000002">
    <property type="protein sequence ID" value="RDH86068.1"/>
    <property type="molecule type" value="Genomic_DNA"/>
</dbReference>
<reference evidence="3 4" key="1">
    <citation type="journal article" date="2018" name="ISME J.">
        <title>Endosymbiont genomes yield clues of tubeworm success.</title>
        <authorList>
            <person name="Li Y."/>
            <person name="Liles M.R."/>
            <person name="Halanych K.M."/>
        </authorList>
    </citation>
    <scope>NUCLEOTIDE SEQUENCE [LARGE SCALE GENOMIC DNA]</scope>
    <source>
        <strain evidence="3">A1464</strain>
    </source>
</reference>
<dbReference type="SUPFAM" id="SSF54373">
    <property type="entry name" value="FAD-linked reductases, C-terminal domain"/>
    <property type="match status" value="1"/>
</dbReference>
<evidence type="ECO:0000256" key="1">
    <source>
        <dbReference type="ARBA" id="ARBA00005995"/>
    </source>
</evidence>
<dbReference type="PANTHER" id="PTHR43563">
    <property type="entry name" value="AMINE OXIDASE"/>
    <property type="match status" value="1"/>
</dbReference>
<dbReference type="Pfam" id="PF13450">
    <property type="entry name" value="NAD_binding_8"/>
    <property type="match status" value="1"/>
</dbReference>
<dbReference type="InterPro" id="IPR036188">
    <property type="entry name" value="FAD/NAD-bd_sf"/>
</dbReference>
<keyword evidence="4" id="KW-1185">Reference proteome</keyword>
<dbReference type="GO" id="GO:0016491">
    <property type="term" value="F:oxidoreductase activity"/>
    <property type="evidence" value="ECO:0007669"/>
    <property type="project" value="InterPro"/>
</dbReference>
<dbReference type="Pfam" id="PF01593">
    <property type="entry name" value="Amino_oxidase"/>
    <property type="match status" value="1"/>
</dbReference>
<comment type="caution">
    <text evidence="3">The sequence shown here is derived from an EMBL/GenBank/DDBJ whole genome shotgun (WGS) entry which is preliminary data.</text>
</comment>
<dbReference type="PANTHER" id="PTHR43563:SF1">
    <property type="entry name" value="AMINE OXIDASE [FLAVIN-CONTAINING] B"/>
    <property type="match status" value="1"/>
</dbReference>
<feature type="domain" description="Amine oxidase" evidence="2">
    <location>
        <begin position="90"/>
        <end position="349"/>
    </location>
</feature>
<comment type="similarity">
    <text evidence="1">Belongs to the flavin monoamine oxidase family.</text>
</comment>
<accession>A0A370DME6</accession>
<name>A0A370DME6_9GAMM</name>
<dbReference type="SUPFAM" id="SSF51905">
    <property type="entry name" value="FAD/NAD(P)-binding domain"/>
    <property type="match status" value="1"/>
</dbReference>
<evidence type="ECO:0000259" key="2">
    <source>
        <dbReference type="Pfam" id="PF01593"/>
    </source>
</evidence>
<dbReference type="AlphaFoldDB" id="A0A370DME6"/>
<dbReference type="InterPro" id="IPR050703">
    <property type="entry name" value="Flavin_MAO"/>
</dbReference>
<protein>
    <submittedName>
        <fullName evidence="3">Amine oxidase</fullName>
    </submittedName>
</protein>